<comment type="caution">
    <text evidence="2">The sequence shown here is derived from an EMBL/GenBank/DDBJ whole genome shotgun (WGS) entry which is preliminary data.</text>
</comment>
<proteinExistence type="predicted"/>
<dbReference type="EMBL" id="AVOT02054283">
    <property type="protein sequence ID" value="MBW0549015.1"/>
    <property type="molecule type" value="Genomic_DNA"/>
</dbReference>
<dbReference type="Proteomes" id="UP000765509">
    <property type="component" value="Unassembled WGS sequence"/>
</dbReference>
<keyword evidence="3" id="KW-1185">Reference proteome</keyword>
<reference evidence="2" key="1">
    <citation type="submission" date="2021-03" db="EMBL/GenBank/DDBJ databases">
        <title>Draft genome sequence of rust myrtle Austropuccinia psidii MF-1, a brazilian biotype.</title>
        <authorList>
            <person name="Quecine M.C."/>
            <person name="Pachon D.M.R."/>
            <person name="Bonatelli M.L."/>
            <person name="Correr F.H."/>
            <person name="Franceschini L.M."/>
            <person name="Leite T.F."/>
            <person name="Margarido G.R.A."/>
            <person name="Almeida C.A."/>
            <person name="Ferrarezi J.A."/>
            <person name="Labate C.A."/>
        </authorList>
    </citation>
    <scope>NUCLEOTIDE SEQUENCE</scope>
    <source>
        <strain evidence="2">MF-1</strain>
    </source>
</reference>
<accession>A0A9Q3IS07</accession>
<name>A0A9Q3IS07_9BASI</name>
<feature type="region of interest" description="Disordered" evidence="1">
    <location>
        <begin position="1"/>
        <end position="34"/>
    </location>
</feature>
<gene>
    <name evidence="2" type="ORF">O181_088730</name>
</gene>
<evidence type="ECO:0000313" key="3">
    <source>
        <dbReference type="Proteomes" id="UP000765509"/>
    </source>
</evidence>
<feature type="compositionally biased region" description="Polar residues" evidence="1">
    <location>
        <begin position="17"/>
        <end position="26"/>
    </location>
</feature>
<dbReference type="AlphaFoldDB" id="A0A9Q3IS07"/>
<organism evidence="2 3">
    <name type="scientific">Austropuccinia psidii MF-1</name>
    <dbReference type="NCBI Taxonomy" id="1389203"/>
    <lineage>
        <taxon>Eukaryota</taxon>
        <taxon>Fungi</taxon>
        <taxon>Dikarya</taxon>
        <taxon>Basidiomycota</taxon>
        <taxon>Pucciniomycotina</taxon>
        <taxon>Pucciniomycetes</taxon>
        <taxon>Pucciniales</taxon>
        <taxon>Sphaerophragmiaceae</taxon>
        <taxon>Austropuccinia</taxon>
    </lineage>
</organism>
<protein>
    <submittedName>
        <fullName evidence="2">Uncharacterized protein</fullName>
    </submittedName>
</protein>
<sequence>MPVQHLPPARQTRYQDRSQAFHTPSTRAPLGSTPEVPQLRAHLDIGPNFKRRSTIQEVRNRPKKIKFIFRCSWQFCRNFKDQF</sequence>
<evidence type="ECO:0000256" key="1">
    <source>
        <dbReference type="SAM" id="MobiDB-lite"/>
    </source>
</evidence>
<evidence type="ECO:0000313" key="2">
    <source>
        <dbReference type="EMBL" id="MBW0549015.1"/>
    </source>
</evidence>